<dbReference type="InterPro" id="IPR042789">
    <property type="entry name" value="FRRS1L"/>
</dbReference>
<dbReference type="GO" id="GO:0099072">
    <property type="term" value="P:regulation of postsynaptic membrane neurotransmitter receptor levels"/>
    <property type="evidence" value="ECO:0007669"/>
    <property type="project" value="TreeGrafter"/>
</dbReference>
<keyword evidence="1" id="KW-0812">Transmembrane</keyword>
<dbReference type="EMBL" id="JABEBT010000054">
    <property type="protein sequence ID" value="KAF7634611.1"/>
    <property type="molecule type" value="Genomic_DNA"/>
</dbReference>
<protein>
    <submittedName>
        <fullName evidence="3">BTB domain-containing protein</fullName>
    </submittedName>
</protein>
<dbReference type="Proteomes" id="UP000605970">
    <property type="component" value="Unassembled WGS sequence"/>
</dbReference>
<gene>
    <name evidence="3" type="ORF">Mgra_00005948</name>
</gene>
<proteinExistence type="predicted"/>
<comment type="caution">
    <text evidence="3">The sequence shown here is derived from an EMBL/GenBank/DDBJ whole genome shotgun (WGS) entry which is preliminary data.</text>
</comment>
<feature type="transmembrane region" description="Helical" evidence="1">
    <location>
        <begin position="6"/>
        <end position="26"/>
    </location>
</feature>
<dbReference type="InterPro" id="IPR005018">
    <property type="entry name" value="DOMON_domain"/>
</dbReference>
<sequence length="227" mass="26295">MSPTNVFSTYFGLGIFLKLFYFNIFLKNINSSFTQFGIKECGKTRSCWPYPPGCNSIENCQAIIRWVFKQNKLKIEIQAKPIININKPQWIAMAFSDDMSMGNDSVMDCIFTSNNNPTNEISYNLFTQNIPLIEASKNLIFGKCFLKNNGIFGCSFIVDYNKINTLTSKKEKEMILKLNNNNWWHILFAQGPSYENGIKQFHILYQKSDQLIKICEDCTDEYTIIEQ</sequence>
<dbReference type="PANTHER" id="PTHR46902">
    <property type="entry name" value="DOMON DOMAIN-CONTAINING PROTEIN FRRS1L"/>
    <property type="match status" value="1"/>
</dbReference>
<dbReference type="PROSITE" id="PS50836">
    <property type="entry name" value="DOMON"/>
    <property type="match status" value="1"/>
</dbReference>
<feature type="domain" description="DOMON" evidence="2">
    <location>
        <begin position="60"/>
        <end position="191"/>
    </location>
</feature>
<accession>A0A8S9ZMT4</accession>
<dbReference type="AlphaFoldDB" id="A0A8S9ZMT4"/>
<organism evidence="3 4">
    <name type="scientific">Meloidogyne graminicola</name>
    <dbReference type="NCBI Taxonomy" id="189291"/>
    <lineage>
        <taxon>Eukaryota</taxon>
        <taxon>Metazoa</taxon>
        <taxon>Ecdysozoa</taxon>
        <taxon>Nematoda</taxon>
        <taxon>Chromadorea</taxon>
        <taxon>Rhabditida</taxon>
        <taxon>Tylenchina</taxon>
        <taxon>Tylenchomorpha</taxon>
        <taxon>Tylenchoidea</taxon>
        <taxon>Meloidogynidae</taxon>
        <taxon>Meloidogyninae</taxon>
        <taxon>Meloidogyne</taxon>
    </lineage>
</organism>
<dbReference type="GO" id="GO:1900449">
    <property type="term" value="P:regulation of glutamate receptor signaling pathway"/>
    <property type="evidence" value="ECO:0007669"/>
    <property type="project" value="InterPro"/>
</dbReference>
<name>A0A8S9ZMT4_9BILA</name>
<evidence type="ECO:0000259" key="2">
    <source>
        <dbReference type="PROSITE" id="PS50836"/>
    </source>
</evidence>
<evidence type="ECO:0000313" key="3">
    <source>
        <dbReference type="EMBL" id="KAF7634611.1"/>
    </source>
</evidence>
<reference evidence="3" key="1">
    <citation type="journal article" date="2020" name="Ecol. Evol.">
        <title>Genome structure and content of the rice root-knot nematode (Meloidogyne graminicola).</title>
        <authorList>
            <person name="Phan N.T."/>
            <person name="Danchin E.G.J."/>
            <person name="Klopp C."/>
            <person name="Perfus-Barbeoch L."/>
            <person name="Kozlowski D.K."/>
            <person name="Koutsovoulos G.D."/>
            <person name="Lopez-Roques C."/>
            <person name="Bouchez O."/>
            <person name="Zahm M."/>
            <person name="Besnard G."/>
            <person name="Bellafiore S."/>
        </authorList>
    </citation>
    <scope>NUCLEOTIDE SEQUENCE</scope>
    <source>
        <strain evidence="3">VN-18</strain>
    </source>
</reference>
<keyword evidence="4" id="KW-1185">Reference proteome</keyword>
<evidence type="ECO:0000313" key="4">
    <source>
        <dbReference type="Proteomes" id="UP000605970"/>
    </source>
</evidence>
<dbReference type="OrthoDB" id="6372137at2759"/>
<keyword evidence="1" id="KW-1133">Transmembrane helix</keyword>
<evidence type="ECO:0000256" key="1">
    <source>
        <dbReference type="SAM" id="Phobius"/>
    </source>
</evidence>
<keyword evidence="1" id="KW-0472">Membrane</keyword>
<dbReference type="PANTHER" id="PTHR46902:SF1">
    <property type="entry name" value="DOMON DOMAIN-CONTAINING PROTEIN FRRS1L"/>
    <property type="match status" value="1"/>
</dbReference>